<evidence type="ECO:0000313" key="2">
    <source>
        <dbReference type="Proteomes" id="UP000005365"/>
    </source>
</evidence>
<accession>C6MAG4</accession>
<dbReference type="Proteomes" id="UP000005365">
    <property type="component" value="Unassembled WGS sequence"/>
</dbReference>
<proteinExistence type="predicted"/>
<gene>
    <name evidence="1" type="ORF">NEISICOT_03546</name>
</gene>
<keyword evidence="2" id="KW-1185">Reference proteome</keyword>
<evidence type="ECO:0000313" key="1">
    <source>
        <dbReference type="EMBL" id="EET42728.1"/>
    </source>
</evidence>
<comment type="caution">
    <text evidence="1">The sequence shown here is derived from an EMBL/GenBank/DDBJ whole genome shotgun (WGS) entry which is preliminary data.</text>
</comment>
<reference evidence="1" key="1">
    <citation type="submission" date="2009-07" db="EMBL/GenBank/DDBJ databases">
        <authorList>
            <person name="Weinstock G."/>
            <person name="Sodergren E."/>
            <person name="Clifton S."/>
            <person name="Fulton L."/>
            <person name="Fulton B."/>
            <person name="Courtney L."/>
            <person name="Fronick C."/>
            <person name="Harrison M."/>
            <person name="Strong C."/>
            <person name="Farmer C."/>
            <person name="Delahaunty K."/>
            <person name="Markovic C."/>
            <person name="Hall O."/>
            <person name="Minx P."/>
            <person name="Tomlinson C."/>
            <person name="Mitreva M."/>
            <person name="Nelson J."/>
            <person name="Hou S."/>
            <person name="Wollam A."/>
            <person name="Pepin K.H."/>
            <person name="Johnson M."/>
            <person name="Bhonagiri V."/>
            <person name="Nash W.E."/>
            <person name="Warren W."/>
            <person name="Chinwalla A."/>
            <person name="Mardis E.R."/>
            <person name="Wilson R.K."/>
        </authorList>
    </citation>
    <scope>NUCLEOTIDE SEQUENCE [LARGE SCALE GENOMIC DNA]</scope>
    <source>
        <strain evidence="1">ATCC 29256</strain>
    </source>
</reference>
<sequence length="41" mass="5085">MKEKRGRLKDGFQTTSLPYQQSCSFPRRRGRLGWGWFYRFR</sequence>
<protein>
    <submittedName>
        <fullName evidence="1">Uncharacterized protein</fullName>
    </submittedName>
</protein>
<dbReference type="EMBL" id="ACKO02000039">
    <property type="protein sequence ID" value="EET42728.1"/>
    <property type="molecule type" value="Genomic_DNA"/>
</dbReference>
<name>C6MAG4_NEISI</name>
<dbReference type="AlphaFoldDB" id="C6MAG4"/>
<organism evidence="1 2">
    <name type="scientific">Neisseria sicca ATCC 29256</name>
    <dbReference type="NCBI Taxonomy" id="547045"/>
    <lineage>
        <taxon>Bacteria</taxon>
        <taxon>Pseudomonadati</taxon>
        <taxon>Pseudomonadota</taxon>
        <taxon>Betaproteobacteria</taxon>
        <taxon>Neisseriales</taxon>
        <taxon>Neisseriaceae</taxon>
        <taxon>Neisseria</taxon>
    </lineage>
</organism>